<protein>
    <submittedName>
        <fullName evidence="4">Nucleotidyltransferase family protein</fullName>
    </submittedName>
</protein>
<organism evidence="4 5">
    <name type="scientific">Geitlerinema calcuttense NRMC-F 0142</name>
    <dbReference type="NCBI Taxonomy" id="2922238"/>
    <lineage>
        <taxon>Bacteria</taxon>
        <taxon>Bacillati</taxon>
        <taxon>Cyanobacteriota</taxon>
        <taxon>Cyanophyceae</taxon>
        <taxon>Geitlerinematales</taxon>
        <taxon>Geitlerinemataceae</taxon>
        <taxon>Geitlerinema</taxon>
    </lineage>
</organism>
<dbReference type="CDD" id="cd04181">
    <property type="entry name" value="NTP_transferase"/>
    <property type="match status" value="1"/>
</dbReference>
<evidence type="ECO:0000313" key="5">
    <source>
        <dbReference type="Proteomes" id="UP001230986"/>
    </source>
</evidence>
<evidence type="ECO:0000256" key="2">
    <source>
        <dbReference type="ARBA" id="ARBA00022695"/>
    </source>
</evidence>
<keyword evidence="1" id="KW-0808">Transferase</keyword>
<dbReference type="InterPro" id="IPR029044">
    <property type="entry name" value="Nucleotide-diphossugar_trans"/>
</dbReference>
<feature type="domain" description="Nucleotidyl transferase" evidence="3">
    <location>
        <begin position="15"/>
        <end position="251"/>
    </location>
</feature>
<dbReference type="Gene3D" id="3.90.550.10">
    <property type="entry name" value="Spore Coat Polysaccharide Biosynthesis Protein SpsA, Chain A"/>
    <property type="match status" value="1"/>
</dbReference>
<evidence type="ECO:0000256" key="1">
    <source>
        <dbReference type="ARBA" id="ARBA00022679"/>
    </source>
</evidence>
<dbReference type="SUPFAM" id="SSF53448">
    <property type="entry name" value="Nucleotide-diphospho-sugar transferases"/>
    <property type="match status" value="1"/>
</dbReference>
<keyword evidence="2" id="KW-0548">Nucleotidyltransferase</keyword>
<dbReference type="PANTHER" id="PTHR43584">
    <property type="entry name" value="NUCLEOTIDYL TRANSFERASE"/>
    <property type="match status" value="1"/>
</dbReference>
<keyword evidence="5" id="KW-1185">Reference proteome</keyword>
<dbReference type="Pfam" id="PF00483">
    <property type="entry name" value="NTP_transferase"/>
    <property type="match status" value="1"/>
</dbReference>
<dbReference type="EMBL" id="JASVEJ010000031">
    <property type="protein sequence ID" value="MDL5057461.1"/>
    <property type="molecule type" value="Genomic_DNA"/>
</dbReference>
<name>A0ABT7LZM1_9CYAN</name>
<evidence type="ECO:0000313" key="4">
    <source>
        <dbReference type="EMBL" id="MDL5057461.1"/>
    </source>
</evidence>
<evidence type="ECO:0000259" key="3">
    <source>
        <dbReference type="Pfam" id="PF00483"/>
    </source>
</evidence>
<proteinExistence type="predicted"/>
<dbReference type="PANTHER" id="PTHR43584:SF8">
    <property type="entry name" value="N-ACETYLMURAMATE ALPHA-1-PHOSPHATE URIDYLYLTRANSFERASE"/>
    <property type="match status" value="1"/>
</dbReference>
<gene>
    <name evidence="4" type="ORF">QQ055_08320</name>
</gene>
<dbReference type="Proteomes" id="UP001230986">
    <property type="component" value="Unassembled WGS sequence"/>
</dbReference>
<dbReference type="InterPro" id="IPR050065">
    <property type="entry name" value="GlmU-like"/>
</dbReference>
<dbReference type="RefSeq" id="WP_285964257.1">
    <property type="nucleotide sequence ID" value="NZ_JASVEJ010000031.1"/>
</dbReference>
<dbReference type="InterPro" id="IPR005835">
    <property type="entry name" value="NTP_transferase_dom"/>
</dbReference>
<accession>A0ABT7LZM1</accession>
<sequence>MQKQDSVTRNSRPAKAVILAAGKGTRMGELTKDLPKPMVEVNGKPVLQHIIEGLRDSGVKEIFIITGYCAEVIENFFRDGKDFGVSVTYGRQVVQDGTGKAPEIAKEWVGNDHFLMTYGDILVSRDNYNGMLEAYANCAEPLESLITVKRGEDVKKGAVVIFNEKFLLTDLVEKPNDEQLAQLEAQGKLGAGKPIWYNAGVYLFSPGIFSHTAKLEKSPRGEYELPDAIRGIVATHGNVLGYELQGQWVDVRDPGVLQEVQGIKL</sequence>
<comment type="caution">
    <text evidence="4">The sequence shown here is derived from an EMBL/GenBank/DDBJ whole genome shotgun (WGS) entry which is preliminary data.</text>
</comment>
<reference evidence="4 5" key="1">
    <citation type="submission" date="2023-06" db="EMBL/GenBank/DDBJ databases">
        <title>Whole genome sequence of Oscillatoria calcuttensis NRMC-F 0142.</title>
        <authorList>
            <person name="Shakena Fathima T."/>
            <person name="Muralitharan G."/>
            <person name="Thajuddin N."/>
        </authorList>
    </citation>
    <scope>NUCLEOTIDE SEQUENCE [LARGE SCALE GENOMIC DNA]</scope>
    <source>
        <strain evidence="4 5">NRMC-F 0142</strain>
    </source>
</reference>